<comment type="caution">
    <text evidence="1">The sequence shown here is derived from an EMBL/GenBank/DDBJ whole genome shotgun (WGS) entry which is preliminary data.</text>
</comment>
<organism evidence="1 2">
    <name type="scientific">Pleurodeles waltl</name>
    <name type="common">Iberian ribbed newt</name>
    <dbReference type="NCBI Taxonomy" id="8319"/>
    <lineage>
        <taxon>Eukaryota</taxon>
        <taxon>Metazoa</taxon>
        <taxon>Chordata</taxon>
        <taxon>Craniata</taxon>
        <taxon>Vertebrata</taxon>
        <taxon>Euteleostomi</taxon>
        <taxon>Amphibia</taxon>
        <taxon>Batrachia</taxon>
        <taxon>Caudata</taxon>
        <taxon>Salamandroidea</taxon>
        <taxon>Salamandridae</taxon>
        <taxon>Pleurodelinae</taxon>
        <taxon>Pleurodeles</taxon>
    </lineage>
</organism>
<dbReference type="Proteomes" id="UP001066276">
    <property type="component" value="Chromosome 11"/>
</dbReference>
<evidence type="ECO:0000313" key="1">
    <source>
        <dbReference type="EMBL" id="KAJ1090168.1"/>
    </source>
</evidence>
<name>A0AAV7LL84_PLEWA</name>
<dbReference type="AlphaFoldDB" id="A0AAV7LL84"/>
<dbReference type="EMBL" id="JANPWB010000015">
    <property type="protein sequence ID" value="KAJ1090168.1"/>
    <property type="molecule type" value="Genomic_DNA"/>
</dbReference>
<gene>
    <name evidence="1" type="ORF">NDU88_003303</name>
</gene>
<evidence type="ECO:0000313" key="2">
    <source>
        <dbReference type="Proteomes" id="UP001066276"/>
    </source>
</evidence>
<protein>
    <submittedName>
        <fullName evidence="1">Uncharacterized protein</fullName>
    </submittedName>
</protein>
<proteinExistence type="predicted"/>
<accession>A0AAV7LL84</accession>
<reference evidence="1" key="1">
    <citation type="journal article" date="2022" name="bioRxiv">
        <title>Sequencing and chromosome-scale assembly of the giantPleurodeles waltlgenome.</title>
        <authorList>
            <person name="Brown T."/>
            <person name="Elewa A."/>
            <person name="Iarovenko S."/>
            <person name="Subramanian E."/>
            <person name="Araus A.J."/>
            <person name="Petzold A."/>
            <person name="Susuki M."/>
            <person name="Suzuki K.-i.T."/>
            <person name="Hayashi T."/>
            <person name="Toyoda A."/>
            <person name="Oliveira C."/>
            <person name="Osipova E."/>
            <person name="Leigh N.D."/>
            <person name="Simon A."/>
            <person name="Yun M.H."/>
        </authorList>
    </citation>
    <scope>NUCLEOTIDE SEQUENCE</scope>
    <source>
        <strain evidence="1">20211129_DDA</strain>
        <tissue evidence="1">Liver</tissue>
    </source>
</reference>
<keyword evidence="2" id="KW-1185">Reference proteome</keyword>
<sequence>MLPEIKGYRLCEHRAPRDGFMGNACGHSRDGGLHWGPWLVTVWWLRGPAAVGERTGHTWGLALVPGCCGGARWPRALVSWTPACWASLEVQALVVFALDGGAEKALQKRGCSWLLSGARAGERSADDLAPW</sequence>